<dbReference type="EMBL" id="DVHE01000014">
    <property type="protein sequence ID" value="HIR50080.1"/>
    <property type="molecule type" value="Genomic_DNA"/>
</dbReference>
<reference evidence="1" key="1">
    <citation type="submission" date="2020-10" db="EMBL/GenBank/DDBJ databases">
        <authorList>
            <person name="Gilroy R."/>
        </authorList>
    </citation>
    <scope>NUCLEOTIDE SEQUENCE</scope>
    <source>
        <strain evidence="1">ChiBcec15-4380</strain>
    </source>
</reference>
<comment type="caution">
    <text evidence="1">The sequence shown here is derived from an EMBL/GenBank/DDBJ whole genome shotgun (WGS) entry which is preliminary data.</text>
</comment>
<evidence type="ECO:0000313" key="1">
    <source>
        <dbReference type="EMBL" id="HIR50080.1"/>
    </source>
</evidence>
<dbReference type="Gene3D" id="3.40.50.1000">
    <property type="entry name" value="HAD superfamily/HAD-like"/>
    <property type="match status" value="1"/>
</dbReference>
<protein>
    <submittedName>
        <fullName evidence="1">YqeG family HAD IIIA-type phosphatase</fullName>
    </submittedName>
</protein>
<organism evidence="1 2">
    <name type="scientific">Candidatus Avoscillospira avicola</name>
    <dbReference type="NCBI Taxonomy" id="2840706"/>
    <lineage>
        <taxon>Bacteria</taxon>
        <taxon>Bacillati</taxon>
        <taxon>Bacillota</taxon>
        <taxon>Clostridia</taxon>
        <taxon>Eubacteriales</taxon>
        <taxon>Oscillospiraceae</taxon>
        <taxon>Oscillospiraceae incertae sedis</taxon>
        <taxon>Candidatus Avoscillospira</taxon>
    </lineage>
</organism>
<dbReference type="NCBIfam" id="TIGR01668">
    <property type="entry name" value="YqeG_hyp_ppase"/>
    <property type="match status" value="1"/>
</dbReference>
<gene>
    <name evidence="1" type="ORF">IAA53_02130</name>
</gene>
<dbReference type="Pfam" id="PF13242">
    <property type="entry name" value="Hydrolase_like"/>
    <property type="match status" value="1"/>
</dbReference>
<dbReference type="InterPro" id="IPR010021">
    <property type="entry name" value="PGPP1/Gep4"/>
</dbReference>
<accession>A0A9D1IVW1</accession>
<evidence type="ECO:0000313" key="2">
    <source>
        <dbReference type="Proteomes" id="UP000824239"/>
    </source>
</evidence>
<dbReference type="InterPro" id="IPR023214">
    <property type="entry name" value="HAD_sf"/>
</dbReference>
<dbReference type="InterPro" id="IPR036412">
    <property type="entry name" value="HAD-like_sf"/>
</dbReference>
<name>A0A9D1IVW1_9FIRM</name>
<dbReference type="Proteomes" id="UP000824239">
    <property type="component" value="Unassembled WGS sequence"/>
</dbReference>
<proteinExistence type="predicted"/>
<dbReference type="SUPFAM" id="SSF56784">
    <property type="entry name" value="HAD-like"/>
    <property type="match status" value="1"/>
</dbReference>
<dbReference type="AlphaFoldDB" id="A0A9D1IVW1"/>
<dbReference type="GO" id="GO:0008962">
    <property type="term" value="F:phosphatidylglycerophosphatase activity"/>
    <property type="evidence" value="ECO:0007669"/>
    <property type="project" value="InterPro"/>
</dbReference>
<sequence length="166" mass="18465">MSFSLIPKMLCPSLTDLTPERLQKAGVTFLMLDFDNTIVPYTTDVPTPEMEAWLARMQCSEIGLCVVSNSHKSRVVEFCGARGIPCITYARKPFSKGILQCRDKFSLDLSHAALAGDQIYTDVLGANCAGTVSILVRPIHLHTIWLRLRHVAELPFIFIGKRSAKL</sequence>
<reference evidence="1" key="2">
    <citation type="journal article" date="2021" name="PeerJ">
        <title>Extensive microbial diversity within the chicken gut microbiome revealed by metagenomics and culture.</title>
        <authorList>
            <person name="Gilroy R."/>
            <person name="Ravi A."/>
            <person name="Getino M."/>
            <person name="Pursley I."/>
            <person name="Horton D.L."/>
            <person name="Alikhan N.F."/>
            <person name="Baker D."/>
            <person name="Gharbi K."/>
            <person name="Hall N."/>
            <person name="Watson M."/>
            <person name="Adriaenssens E.M."/>
            <person name="Foster-Nyarko E."/>
            <person name="Jarju S."/>
            <person name="Secka A."/>
            <person name="Antonio M."/>
            <person name="Oren A."/>
            <person name="Chaudhuri R.R."/>
            <person name="La Ragione R."/>
            <person name="Hildebrand F."/>
            <person name="Pallen M.J."/>
        </authorList>
    </citation>
    <scope>NUCLEOTIDE SEQUENCE</scope>
    <source>
        <strain evidence="1">ChiBcec15-4380</strain>
    </source>
</reference>